<evidence type="ECO:0000256" key="8">
    <source>
        <dbReference type="ARBA" id="ARBA00023242"/>
    </source>
</evidence>
<dbReference type="InterPro" id="IPR002857">
    <property type="entry name" value="Znf_CXXC"/>
</dbReference>
<feature type="compositionally biased region" description="Polar residues" evidence="10">
    <location>
        <begin position="601"/>
        <end position="610"/>
    </location>
</feature>
<dbReference type="KEGG" id="csem:103386333"/>
<dbReference type="InterPro" id="IPR016177">
    <property type="entry name" value="DNA-bd_dom_sf"/>
</dbReference>
<feature type="region of interest" description="Disordered" evidence="10">
    <location>
        <begin position="174"/>
        <end position="221"/>
    </location>
</feature>
<feature type="region of interest" description="Disordered" evidence="10">
    <location>
        <begin position="1"/>
        <end position="87"/>
    </location>
</feature>
<reference evidence="13" key="2">
    <citation type="submission" date="2025-08" db="UniProtKB">
        <authorList>
            <consortium name="Ensembl"/>
        </authorList>
    </citation>
    <scope>IDENTIFICATION</scope>
</reference>
<comment type="subcellular location">
    <subcellularLocation>
        <location evidence="1">Nucleus</location>
    </subcellularLocation>
</comment>
<evidence type="ECO:0000256" key="5">
    <source>
        <dbReference type="ARBA" id="ARBA00023015"/>
    </source>
</evidence>
<dbReference type="Pfam" id="PF01429">
    <property type="entry name" value="MBD"/>
    <property type="match status" value="1"/>
</dbReference>
<feature type="domain" description="MBD" evidence="11">
    <location>
        <begin position="107"/>
        <end position="175"/>
    </location>
</feature>
<feature type="compositionally biased region" description="Basic and acidic residues" evidence="10">
    <location>
        <begin position="246"/>
        <end position="256"/>
    </location>
</feature>
<dbReference type="Pfam" id="PF02008">
    <property type="entry name" value="zf-CXXC"/>
    <property type="match status" value="2"/>
</dbReference>
<evidence type="ECO:0000256" key="3">
    <source>
        <dbReference type="ARBA" id="ARBA00022771"/>
    </source>
</evidence>
<feature type="compositionally biased region" description="Acidic residues" evidence="10">
    <location>
        <begin position="461"/>
        <end position="475"/>
    </location>
</feature>
<feature type="domain" description="CXXC-type" evidence="12">
    <location>
        <begin position="479"/>
        <end position="526"/>
    </location>
</feature>
<evidence type="ECO:0000256" key="9">
    <source>
        <dbReference type="PROSITE-ProRule" id="PRU00509"/>
    </source>
</evidence>
<feature type="compositionally biased region" description="Acidic residues" evidence="10">
    <location>
        <begin position="60"/>
        <end position="74"/>
    </location>
</feature>
<evidence type="ECO:0000256" key="1">
    <source>
        <dbReference type="ARBA" id="ARBA00004123"/>
    </source>
</evidence>
<keyword evidence="14" id="KW-1185">Reference proteome</keyword>
<keyword evidence="5" id="KW-0805">Transcription regulation</keyword>
<dbReference type="GeneTree" id="ENSGT00950000183005"/>
<dbReference type="Gene3D" id="3.30.890.10">
    <property type="entry name" value="Methyl-cpg-binding Protein 2, Chain A"/>
    <property type="match status" value="1"/>
</dbReference>
<feature type="compositionally biased region" description="Basic and acidic residues" evidence="10">
    <location>
        <begin position="1"/>
        <end position="21"/>
    </location>
</feature>
<dbReference type="GO" id="GO:0000122">
    <property type="term" value="P:negative regulation of transcription by RNA polymerase II"/>
    <property type="evidence" value="ECO:0007669"/>
    <property type="project" value="TreeGrafter"/>
</dbReference>
<evidence type="ECO:0000313" key="13">
    <source>
        <dbReference type="Ensembl" id="ENSCSEP00000014108.1"/>
    </source>
</evidence>
<dbReference type="OMA" id="NPQPLNH"/>
<dbReference type="PANTHER" id="PTHR12396:SF57">
    <property type="entry name" value="METHYL-CPG-BINDING DOMAIN PROTEIN 1"/>
    <property type="match status" value="1"/>
</dbReference>
<dbReference type="GeneID" id="103386333"/>
<evidence type="ECO:0000256" key="4">
    <source>
        <dbReference type="ARBA" id="ARBA00022833"/>
    </source>
</evidence>
<feature type="region of interest" description="Disordered" evidence="10">
    <location>
        <begin position="238"/>
        <end position="289"/>
    </location>
</feature>
<feature type="region of interest" description="Disordered" evidence="10">
    <location>
        <begin position="547"/>
        <end position="610"/>
    </location>
</feature>
<dbReference type="Proteomes" id="UP000265120">
    <property type="component" value="Chromosome 11"/>
</dbReference>
<organism evidence="13 14">
    <name type="scientific">Cynoglossus semilaevis</name>
    <name type="common">Tongue sole</name>
    <dbReference type="NCBI Taxonomy" id="244447"/>
    <lineage>
        <taxon>Eukaryota</taxon>
        <taxon>Metazoa</taxon>
        <taxon>Chordata</taxon>
        <taxon>Craniata</taxon>
        <taxon>Vertebrata</taxon>
        <taxon>Euteleostomi</taxon>
        <taxon>Actinopterygii</taxon>
        <taxon>Neopterygii</taxon>
        <taxon>Teleostei</taxon>
        <taxon>Neoteleostei</taxon>
        <taxon>Acanthomorphata</taxon>
        <taxon>Carangaria</taxon>
        <taxon>Pleuronectiformes</taxon>
        <taxon>Pleuronectoidei</taxon>
        <taxon>Cynoglossidae</taxon>
        <taxon>Cynoglossinae</taxon>
        <taxon>Cynoglossus</taxon>
    </lineage>
</organism>
<feature type="domain" description="CXXC-type" evidence="12">
    <location>
        <begin position="359"/>
        <end position="405"/>
    </location>
</feature>
<accession>A0A3P8VFM6</accession>
<feature type="compositionally biased region" description="Acidic residues" evidence="10">
    <location>
        <begin position="582"/>
        <end position="591"/>
    </location>
</feature>
<evidence type="ECO:0000256" key="10">
    <source>
        <dbReference type="SAM" id="MobiDB-lite"/>
    </source>
</evidence>
<reference evidence="13 14" key="1">
    <citation type="journal article" date="2014" name="Nat. Genet.">
        <title>Whole-genome sequence of a flatfish provides insights into ZW sex chromosome evolution and adaptation to a benthic lifestyle.</title>
        <authorList>
            <person name="Chen S."/>
            <person name="Zhang G."/>
            <person name="Shao C."/>
            <person name="Huang Q."/>
            <person name="Liu G."/>
            <person name="Zhang P."/>
            <person name="Song W."/>
            <person name="An N."/>
            <person name="Chalopin D."/>
            <person name="Volff J.N."/>
            <person name="Hong Y."/>
            <person name="Li Q."/>
            <person name="Sha Z."/>
            <person name="Zhou H."/>
            <person name="Xie M."/>
            <person name="Yu Q."/>
            <person name="Liu Y."/>
            <person name="Xiang H."/>
            <person name="Wang N."/>
            <person name="Wu K."/>
            <person name="Yang C."/>
            <person name="Zhou Q."/>
            <person name="Liao X."/>
            <person name="Yang L."/>
            <person name="Hu Q."/>
            <person name="Zhang J."/>
            <person name="Meng L."/>
            <person name="Jin L."/>
            <person name="Tian Y."/>
            <person name="Lian J."/>
            <person name="Yang J."/>
            <person name="Miao G."/>
            <person name="Liu S."/>
            <person name="Liang Z."/>
            <person name="Yan F."/>
            <person name="Li Y."/>
            <person name="Sun B."/>
            <person name="Zhang H."/>
            <person name="Zhang J."/>
            <person name="Zhu Y."/>
            <person name="Du M."/>
            <person name="Zhao Y."/>
            <person name="Schartl M."/>
            <person name="Tang Q."/>
            <person name="Wang J."/>
        </authorList>
    </citation>
    <scope>NUCLEOTIDE SEQUENCE</scope>
</reference>
<keyword evidence="6" id="KW-0238">DNA-binding</keyword>
<evidence type="ECO:0000259" key="12">
    <source>
        <dbReference type="PROSITE" id="PS51058"/>
    </source>
</evidence>
<keyword evidence="2" id="KW-0479">Metal-binding</keyword>
<feature type="compositionally biased region" description="Polar residues" evidence="10">
    <location>
        <begin position="268"/>
        <end position="285"/>
    </location>
</feature>
<keyword evidence="8" id="KW-0539">Nucleus</keyword>
<dbReference type="GO" id="GO:0006346">
    <property type="term" value="P:DNA methylation-dependent constitutive heterochromatin formation"/>
    <property type="evidence" value="ECO:0007669"/>
    <property type="project" value="TreeGrafter"/>
</dbReference>
<dbReference type="PROSITE" id="PS50982">
    <property type="entry name" value="MBD"/>
    <property type="match status" value="1"/>
</dbReference>
<keyword evidence="4" id="KW-0862">Zinc</keyword>
<protein>
    <submittedName>
        <fullName evidence="13">Uncharacterized LOC103386333</fullName>
    </submittedName>
</protein>
<feature type="region of interest" description="Disordered" evidence="10">
    <location>
        <begin position="638"/>
        <end position="660"/>
    </location>
</feature>
<dbReference type="InterPro" id="IPR001739">
    <property type="entry name" value="Methyl_CpG_DNA-bd"/>
</dbReference>
<reference evidence="13" key="3">
    <citation type="submission" date="2025-09" db="UniProtKB">
        <authorList>
            <consortium name="Ensembl"/>
        </authorList>
    </citation>
    <scope>IDENTIFICATION</scope>
</reference>
<evidence type="ECO:0000313" key="14">
    <source>
        <dbReference type="Proteomes" id="UP000265120"/>
    </source>
</evidence>
<sequence length="834" mass="93674">MSNELEKSKEPTQKDEGEGSKVEITSGAGSENEKSDTLHTEPTPGSDTALGDEPPTDWFEPLEDFDGDAEEESLAGESERSFSIAGSETTIKRNFQLSLPQRKRSNPNEGWEEWPGLGEGWKRKEVIRRSGSSMGQKDVYYLSPRGDRVRSRVELISMLEGVLDMTKFDFKSGKFYEGSAPPTRVRNRKRKIRERSSSESSFMERGEGADTPDSYYSVTPSKNTTSNLAAMSQSTYLNMLPSSPHDTPHDTPHDSPHGSPHGTPHGTPHNTSHGTATAANKQASRSGHGAAEDMIRLPFPSSSKPLRLPSIKGEFGSEENTLVCFKCGIPFTGTWYDKQRKKPCCPTCWASKSKEHPMIRYRKWIPCGQCVGCHNSINCGQCANCKHGLTSPEARKRVCRKRRCMCPIKKAPPSATFLQQKSQYDISENNDDTSMSFQSEFADEQHPSLKSSDTENLEYNVDVDDDDDMSTDDDDDWHKKRKRRACGECEACRCRKDCGVCDFCVDKPKFGGCNKKRQKCRLRQCQRQAMRHLLPFQMGQGEYRAEGMSSLGRSKPHFTYSRKSNLKKNKGPDGSFELIGNQDDDDNDDDNSNFQLMRWNSEPTSGSNPNDLTMTNNLSLLEPVSYINFGLSNGLQQKGPLISKHDSNEQGQQSRWGEERLPPGQRLVEEEEEELPVITRIFSWDDVTVSTSAESENELMKLLRSLRSSALPILWYAIMVEGPQLQLIQCSKQSVMSDTVVVIDPGFYFQIIVQKQPLLPTHPLYDSYSERLTNVADVVNLLLGLEKYVVCQGLTPKETLPKKEPIILERAATCDFLVRKNATICISCRTMQGL</sequence>
<dbReference type="PANTHER" id="PTHR12396">
    <property type="entry name" value="METHYL-CPG BINDING PROTEIN, MBD"/>
    <property type="match status" value="1"/>
</dbReference>
<dbReference type="OrthoDB" id="10072024at2759"/>
<dbReference type="SUPFAM" id="SSF54171">
    <property type="entry name" value="DNA-binding domain"/>
    <property type="match status" value="1"/>
</dbReference>
<dbReference type="GO" id="GO:0005654">
    <property type="term" value="C:nucleoplasm"/>
    <property type="evidence" value="ECO:0007669"/>
    <property type="project" value="UniProtKB-ARBA"/>
</dbReference>
<keyword evidence="3 9" id="KW-0863">Zinc-finger</keyword>
<dbReference type="GO" id="GO:0008327">
    <property type="term" value="F:methyl-CpG binding"/>
    <property type="evidence" value="ECO:0007669"/>
    <property type="project" value="TreeGrafter"/>
</dbReference>
<feature type="region of interest" description="Disordered" evidence="10">
    <location>
        <begin position="439"/>
        <end position="477"/>
    </location>
</feature>
<dbReference type="SMART" id="SM00391">
    <property type="entry name" value="MBD"/>
    <property type="match status" value="1"/>
</dbReference>
<dbReference type="AlphaFoldDB" id="A0A3P8VFM6"/>
<dbReference type="CDD" id="cd01396">
    <property type="entry name" value="MeCP2_MBD"/>
    <property type="match status" value="1"/>
</dbReference>
<evidence type="ECO:0000259" key="11">
    <source>
        <dbReference type="PROSITE" id="PS50982"/>
    </source>
</evidence>
<dbReference type="Ensembl" id="ENSCSET00000014274.1">
    <property type="protein sequence ID" value="ENSCSEP00000014108.1"/>
    <property type="gene ID" value="ENSCSEG00000009082.1"/>
</dbReference>
<dbReference type="GO" id="GO:0008270">
    <property type="term" value="F:zinc ion binding"/>
    <property type="evidence" value="ECO:0007669"/>
    <property type="project" value="UniProtKB-KW"/>
</dbReference>
<keyword evidence="7" id="KW-0804">Transcription</keyword>
<proteinExistence type="predicted"/>
<evidence type="ECO:0000256" key="6">
    <source>
        <dbReference type="ARBA" id="ARBA00023125"/>
    </source>
</evidence>
<evidence type="ECO:0000256" key="7">
    <source>
        <dbReference type="ARBA" id="ARBA00023163"/>
    </source>
</evidence>
<dbReference type="PROSITE" id="PS51058">
    <property type="entry name" value="ZF_CXXC"/>
    <property type="match status" value="2"/>
</dbReference>
<feature type="compositionally biased region" description="Basic and acidic residues" evidence="10">
    <location>
        <begin position="194"/>
        <end position="208"/>
    </location>
</feature>
<dbReference type="STRING" id="244447.ENSCSEP00000014108"/>
<evidence type="ECO:0000256" key="2">
    <source>
        <dbReference type="ARBA" id="ARBA00022723"/>
    </source>
</evidence>
<dbReference type="InParanoid" id="A0A3P8VFM6"/>
<name>A0A3P8VFM6_CYNSE</name>
<dbReference type="RefSeq" id="XP_008318763.1">
    <property type="nucleotide sequence ID" value="XM_008320541.3"/>
</dbReference>